<name>A0AAV7ISG7_COTGL</name>
<organism evidence="1 2">
    <name type="scientific">Cotesia glomerata</name>
    <name type="common">Lepidopteran parasitic wasp</name>
    <name type="synonym">Apanteles glomeratus</name>
    <dbReference type="NCBI Taxonomy" id="32391"/>
    <lineage>
        <taxon>Eukaryota</taxon>
        <taxon>Metazoa</taxon>
        <taxon>Ecdysozoa</taxon>
        <taxon>Arthropoda</taxon>
        <taxon>Hexapoda</taxon>
        <taxon>Insecta</taxon>
        <taxon>Pterygota</taxon>
        <taxon>Neoptera</taxon>
        <taxon>Endopterygota</taxon>
        <taxon>Hymenoptera</taxon>
        <taxon>Apocrita</taxon>
        <taxon>Ichneumonoidea</taxon>
        <taxon>Braconidae</taxon>
        <taxon>Microgastrinae</taxon>
        <taxon>Cotesia</taxon>
    </lineage>
</organism>
<keyword evidence="2" id="KW-1185">Reference proteome</keyword>
<dbReference type="EMBL" id="JAHXZJ010000920">
    <property type="protein sequence ID" value="KAH0556170.1"/>
    <property type="molecule type" value="Genomic_DNA"/>
</dbReference>
<accession>A0AAV7ISG7</accession>
<protein>
    <submittedName>
        <fullName evidence="1">Uncharacterized protein</fullName>
    </submittedName>
</protein>
<comment type="caution">
    <text evidence="1">The sequence shown here is derived from an EMBL/GenBank/DDBJ whole genome shotgun (WGS) entry which is preliminary data.</text>
</comment>
<sequence>MIKMNGLIVLDTRLEEIGIEVSSMMEDVKQIVAGELEKKLENFKKEIEESVRCNSKERDSRTKLFKPTTSF</sequence>
<evidence type="ECO:0000313" key="2">
    <source>
        <dbReference type="Proteomes" id="UP000826195"/>
    </source>
</evidence>
<dbReference type="AlphaFoldDB" id="A0AAV7ISG7"/>
<evidence type="ECO:0000313" key="1">
    <source>
        <dbReference type="EMBL" id="KAH0556170.1"/>
    </source>
</evidence>
<reference evidence="1 2" key="1">
    <citation type="journal article" date="2021" name="J. Hered.">
        <title>A chromosome-level genome assembly of the parasitoid wasp, Cotesia glomerata (Hymenoptera: Braconidae).</title>
        <authorList>
            <person name="Pinto B.J."/>
            <person name="Weis J.J."/>
            <person name="Gamble T."/>
            <person name="Ode P.J."/>
            <person name="Paul R."/>
            <person name="Zaspel J.M."/>
        </authorList>
    </citation>
    <scope>NUCLEOTIDE SEQUENCE [LARGE SCALE GENOMIC DNA]</scope>
    <source>
        <strain evidence="1">CgM1</strain>
    </source>
</reference>
<dbReference type="Proteomes" id="UP000826195">
    <property type="component" value="Unassembled WGS sequence"/>
</dbReference>
<proteinExistence type="predicted"/>
<gene>
    <name evidence="1" type="ORF">KQX54_000469</name>
</gene>